<evidence type="ECO:0008006" key="3">
    <source>
        <dbReference type="Google" id="ProtNLM"/>
    </source>
</evidence>
<accession>A0AAU8UYF3</accession>
<protein>
    <recommendedName>
        <fullName evidence="3">Transposase</fullName>
    </recommendedName>
</protein>
<dbReference type="AlphaFoldDB" id="A0AAU8UYF3"/>
<dbReference type="EMBL" id="CP016374">
    <property type="protein sequence ID" value="AQX02212.1"/>
    <property type="molecule type" value="Genomic_DNA"/>
</dbReference>
<dbReference type="RefSeq" id="WP_078396277.1">
    <property type="nucleotide sequence ID" value="NZ_CP016374.1"/>
</dbReference>
<dbReference type="Proteomes" id="UP000190848">
    <property type="component" value="Chromosome"/>
</dbReference>
<evidence type="ECO:0000313" key="2">
    <source>
        <dbReference type="Proteomes" id="UP000190848"/>
    </source>
</evidence>
<gene>
    <name evidence="1" type="ORF">BBD32_12430</name>
</gene>
<sequence>MKGIRDQLSDCTLFVDKGYLCPEKQSDLFNYAHIELETPKRVNQKDYKPQFYLFKKRRKRIKILFFQLCDQFMIARNYLNAQWAIFNLFVINVLKEKIKIFYFFVRNLEIWRL</sequence>
<proteinExistence type="predicted"/>
<name>A0AAU8UYF3_9FLAO</name>
<reference evidence="1 2" key="1">
    <citation type="submission" date="2016-07" db="EMBL/GenBank/DDBJ databases">
        <title>Revisiting the taxonomy of the Elizabethkingia Genus using Whole-Genome Sequencing, Optical Mapping, and MALDI-TOF, along with proposal of three novel Elizabethkingia species: Elizabethkingia bruuniana sp. nov., Elizabethkingia ursingii sp. nov., and Elizabethkingia occulta sp. nov.</title>
        <authorList>
            <person name="Nicholson A.C."/>
        </authorList>
    </citation>
    <scope>NUCLEOTIDE SEQUENCE [LARGE SCALE GENOMIC DNA]</scope>
    <source>
        <strain evidence="1 2">F3201</strain>
    </source>
</reference>
<evidence type="ECO:0000313" key="1">
    <source>
        <dbReference type="EMBL" id="AQX02212.1"/>
    </source>
</evidence>
<organism evidence="1 2">
    <name type="scientific">Elizabethkingia anophelis</name>
    <dbReference type="NCBI Taxonomy" id="1117645"/>
    <lineage>
        <taxon>Bacteria</taxon>
        <taxon>Pseudomonadati</taxon>
        <taxon>Bacteroidota</taxon>
        <taxon>Flavobacteriia</taxon>
        <taxon>Flavobacteriales</taxon>
        <taxon>Weeksellaceae</taxon>
        <taxon>Elizabethkingia</taxon>
    </lineage>
</organism>